<dbReference type="InterPro" id="IPR017452">
    <property type="entry name" value="GPCR_Rhodpsn_7TM"/>
</dbReference>
<evidence type="ECO:0000256" key="1">
    <source>
        <dbReference type="ARBA" id="ARBA00004370"/>
    </source>
</evidence>
<evidence type="ECO:0000259" key="9">
    <source>
        <dbReference type="PROSITE" id="PS50262"/>
    </source>
</evidence>
<keyword evidence="3" id="KW-0433">Leucine-rich repeat</keyword>
<dbReference type="PROSITE" id="PS50262">
    <property type="entry name" value="G_PROTEIN_RECEP_F1_2"/>
    <property type="match status" value="1"/>
</dbReference>
<keyword evidence="7 8" id="KW-0472">Membrane</keyword>
<name>A0A087UIH2_STEMI</name>
<dbReference type="OrthoDB" id="6426404at2759"/>
<dbReference type="STRING" id="407821.A0A087UIH2"/>
<evidence type="ECO:0000313" key="10">
    <source>
        <dbReference type="EMBL" id="KFM77161.1"/>
    </source>
</evidence>
<organism evidence="10 11">
    <name type="scientific">Stegodyphus mimosarum</name>
    <name type="common">African social velvet spider</name>
    <dbReference type="NCBI Taxonomy" id="407821"/>
    <lineage>
        <taxon>Eukaryota</taxon>
        <taxon>Metazoa</taxon>
        <taxon>Ecdysozoa</taxon>
        <taxon>Arthropoda</taxon>
        <taxon>Chelicerata</taxon>
        <taxon>Arachnida</taxon>
        <taxon>Araneae</taxon>
        <taxon>Araneomorphae</taxon>
        <taxon>Entelegynae</taxon>
        <taxon>Eresoidea</taxon>
        <taxon>Eresidae</taxon>
        <taxon>Stegodyphus</taxon>
    </lineage>
</organism>
<gene>
    <name evidence="10" type="ORF">X975_10589</name>
</gene>
<keyword evidence="4 8" id="KW-0812">Transmembrane</keyword>
<protein>
    <submittedName>
        <fullName evidence="10">Thyrotropin receptor</fullName>
    </submittedName>
</protein>
<dbReference type="Gene3D" id="1.20.1070.10">
    <property type="entry name" value="Rhodopsin 7-helix transmembrane proteins"/>
    <property type="match status" value="1"/>
</dbReference>
<feature type="non-terminal residue" evidence="10">
    <location>
        <position position="137"/>
    </location>
</feature>
<dbReference type="PRINTS" id="PR00373">
    <property type="entry name" value="GLYCHORMONER"/>
</dbReference>
<evidence type="ECO:0000256" key="2">
    <source>
        <dbReference type="ARBA" id="ARBA00010663"/>
    </source>
</evidence>
<dbReference type="AlphaFoldDB" id="A0A087UIH2"/>
<evidence type="ECO:0000256" key="7">
    <source>
        <dbReference type="ARBA" id="ARBA00023136"/>
    </source>
</evidence>
<evidence type="ECO:0000256" key="4">
    <source>
        <dbReference type="ARBA" id="ARBA00022692"/>
    </source>
</evidence>
<dbReference type="GO" id="GO:0008528">
    <property type="term" value="F:G protein-coupled peptide receptor activity"/>
    <property type="evidence" value="ECO:0007669"/>
    <property type="project" value="TreeGrafter"/>
</dbReference>
<proteinExistence type="inferred from homology"/>
<keyword evidence="6 8" id="KW-1133">Transmembrane helix</keyword>
<evidence type="ECO:0000256" key="3">
    <source>
        <dbReference type="ARBA" id="ARBA00022614"/>
    </source>
</evidence>
<dbReference type="GO" id="GO:0009755">
    <property type="term" value="P:hormone-mediated signaling pathway"/>
    <property type="evidence" value="ECO:0007669"/>
    <property type="project" value="TreeGrafter"/>
</dbReference>
<dbReference type="GO" id="GO:0007189">
    <property type="term" value="P:adenylate cyclase-activating G protein-coupled receptor signaling pathway"/>
    <property type="evidence" value="ECO:0007669"/>
    <property type="project" value="TreeGrafter"/>
</dbReference>
<dbReference type="PROSITE" id="PS00237">
    <property type="entry name" value="G_PROTEIN_RECEP_F1_1"/>
    <property type="match status" value="1"/>
</dbReference>
<dbReference type="PANTHER" id="PTHR24372">
    <property type="entry name" value="GLYCOPROTEIN HORMONE RECEPTOR"/>
    <property type="match status" value="1"/>
</dbReference>
<evidence type="ECO:0000256" key="8">
    <source>
        <dbReference type="SAM" id="Phobius"/>
    </source>
</evidence>
<comment type="subcellular location">
    <subcellularLocation>
        <location evidence="1">Membrane</location>
    </subcellularLocation>
</comment>
<evidence type="ECO:0000256" key="6">
    <source>
        <dbReference type="ARBA" id="ARBA00022989"/>
    </source>
</evidence>
<dbReference type="GO" id="GO:0016500">
    <property type="term" value="F:protein-hormone receptor activity"/>
    <property type="evidence" value="ECO:0007669"/>
    <property type="project" value="InterPro"/>
</dbReference>
<dbReference type="OMA" id="DWQHGAG"/>
<dbReference type="InterPro" id="IPR002131">
    <property type="entry name" value="Gphrmn_rcpt_fam"/>
</dbReference>
<accession>A0A087UIH2</accession>
<feature type="transmembrane region" description="Helical" evidence="8">
    <location>
        <begin position="6"/>
        <end position="29"/>
    </location>
</feature>
<dbReference type="PRINTS" id="PR00237">
    <property type="entry name" value="GPCRRHODOPSN"/>
</dbReference>
<keyword evidence="10" id="KW-0675">Receptor</keyword>
<sequence>MGQWSLRVAVWFVAIAAMVGNLAVLVVILSARSTMTVSKFLMCHLAFADFCMGLYLMIIASVDVHTMGTYFNHAIDWQHGAGCQVAGFLTVFSSELSIFTLTVITLERWYAITYAIHLNRRLHIGTAAKVMTLGWLY</sequence>
<comment type="similarity">
    <text evidence="2">Belongs to the G-protein coupled receptor 1 family.</text>
</comment>
<feature type="transmembrane region" description="Helical" evidence="8">
    <location>
        <begin position="41"/>
        <end position="62"/>
    </location>
</feature>
<evidence type="ECO:0000256" key="5">
    <source>
        <dbReference type="ARBA" id="ARBA00022737"/>
    </source>
</evidence>
<evidence type="ECO:0000313" key="11">
    <source>
        <dbReference type="Proteomes" id="UP000054359"/>
    </source>
</evidence>
<dbReference type="Pfam" id="PF00001">
    <property type="entry name" value="7tm_1"/>
    <property type="match status" value="1"/>
</dbReference>
<dbReference type="EMBL" id="KK119955">
    <property type="protein sequence ID" value="KFM77161.1"/>
    <property type="molecule type" value="Genomic_DNA"/>
</dbReference>
<dbReference type="SUPFAM" id="SSF81321">
    <property type="entry name" value="Family A G protein-coupled receptor-like"/>
    <property type="match status" value="1"/>
</dbReference>
<dbReference type="Proteomes" id="UP000054359">
    <property type="component" value="Unassembled WGS sequence"/>
</dbReference>
<keyword evidence="5" id="KW-0677">Repeat</keyword>
<dbReference type="PANTHER" id="PTHR24372:SF74">
    <property type="entry name" value="LP13728P"/>
    <property type="match status" value="1"/>
</dbReference>
<feature type="domain" description="G-protein coupled receptors family 1 profile" evidence="9">
    <location>
        <begin position="20"/>
        <end position="137"/>
    </location>
</feature>
<keyword evidence="11" id="KW-1185">Reference proteome</keyword>
<dbReference type="GO" id="GO:0005886">
    <property type="term" value="C:plasma membrane"/>
    <property type="evidence" value="ECO:0007669"/>
    <property type="project" value="TreeGrafter"/>
</dbReference>
<reference evidence="10 11" key="1">
    <citation type="submission" date="2013-11" db="EMBL/GenBank/DDBJ databases">
        <title>Genome sequencing of Stegodyphus mimosarum.</title>
        <authorList>
            <person name="Bechsgaard J."/>
        </authorList>
    </citation>
    <scope>NUCLEOTIDE SEQUENCE [LARGE SCALE GENOMIC DNA]</scope>
</reference>
<dbReference type="InterPro" id="IPR000276">
    <property type="entry name" value="GPCR_Rhodpsn"/>
</dbReference>